<accession>A0A8J7IN23</accession>
<sequence>MENSEHVIKLSDKDNVLVLTVNLNKEDSFKYNGIDYKIKKPIKLGDKIAAKDIYEGEKIIKFNMSIGSATQDIMAGEHVHLHNMKSDFIDSHTRES</sequence>
<protein>
    <submittedName>
        <fullName evidence="3">UxaA family hydrolase</fullName>
    </submittedName>
</protein>
<dbReference type="Gene3D" id="2.30.130.110">
    <property type="match status" value="1"/>
</dbReference>
<keyword evidence="3" id="KW-0378">Hydrolase</keyword>
<dbReference type="InterPro" id="IPR044144">
    <property type="entry name" value="SAF_UxaA/GarD"/>
</dbReference>
<dbReference type="RefSeq" id="WP_199114462.1">
    <property type="nucleotide sequence ID" value="NZ_JAELVQ010000006.1"/>
</dbReference>
<evidence type="ECO:0000313" key="4">
    <source>
        <dbReference type="Proteomes" id="UP000610931"/>
    </source>
</evidence>
<evidence type="ECO:0000313" key="3">
    <source>
        <dbReference type="EMBL" id="MBJ6367692.1"/>
    </source>
</evidence>
<dbReference type="InterPro" id="IPR052172">
    <property type="entry name" value="UxaA_altronate/galactarate_dh"/>
</dbReference>
<keyword evidence="1" id="KW-0456">Lyase</keyword>
<dbReference type="SMART" id="SM00858">
    <property type="entry name" value="SAF"/>
    <property type="match status" value="1"/>
</dbReference>
<evidence type="ECO:0000256" key="1">
    <source>
        <dbReference type="ARBA" id="ARBA00023239"/>
    </source>
</evidence>
<dbReference type="AlphaFoldDB" id="A0A8J7IN23"/>
<reference evidence="3" key="1">
    <citation type="submission" date="2020-12" db="EMBL/GenBank/DDBJ databases">
        <title>Snuella sp. nov., isolated from sediment in Incheon.</title>
        <authorList>
            <person name="Kim W."/>
        </authorList>
    </citation>
    <scope>NUCLEOTIDE SEQUENCE</scope>
    <source>
        <strain evidence="3">CAU 1569</strain>
    </source>
</reference>
<dbReference type="InterPro" id="IPR013974">
    <property type="entry name" value="SAF"/>
</dbReference>
<dbReference type="EMBL" id="JAELVQ010000006">
    <property type="protein sequence ID" value="MBJ6367692.1"/>
    <property type="molecule type" value="Genomic_DNA"/>
</dbReference>
<comment type="caution">
    <text evidence="3">The sequence shown here is derived from an EMBL/GenBank/DDBJ whole genome shotgun (WGS) entry which is preliminary data.</text>
</comment>
<organism evidence="3 4">
    <name type="scientific">Snuella sedimenti</name>
    <dbReference type="NCBI Taxonomy" id="2798802"/>
    <lineage>
        <taxon>Bacteria</taxon>
        <taxon>Pseudomonadati</taxon>
        <taxon>Bacteroidota</taxon>
        <taxon>Flavobacteriia</taxon>
        <taxon>Flavobacteriales</taxon>
        <taxon>Flavobacteriaceae</taxon>
        <taxon>Snuella</taxon>
    </lineage>
</organism>
<feature type="domain" description="SAF" evidence="2">
    <location>
        <begin position="14"/>
        <end position="85"/>
    </location>
</feature>
<dbReference type="CDD" id="cd11613">
    <property type="entry name" value="SAF_AH_GD"/>
    <property type="match status" value="1"/>
</dbReference>
<dbReference type="PANTHER" id="PTHR30536">
    <property type="entry name" value="ALTRONATE/GALACTARATE DEHYDRATASE"/>
    <property type="match status" value="1"/>
</dbReference>
<dbReference type="Proteomes" id="UP000610931">
    <property type="component" value="Unassembled WGS sequence"/>
</dbReference>
<keyword evidence="4" id="KW-1185">Reference proteome</keyword>
<dbReference type="GO" id="GO:0016829">
    <property type="term" value="F:lyase activity"/>
    <property type="evidence" value="ECO:0007669"/>
    <property type="project" value="UniProtKB-KW"/>
</dbReference>
<dbReference type="GO" id="GO:0016787">
    <property type="term" value="F:hydrolase activity"/>
    <property type="evidence" value="ECO:0007669"/>
    <property type="project" value="UniProtKB-KW"/>
</dbReference>
<name>A0A8J7IN23_9FLAO</name>
<dbReference type="PANTHER" id="PTHR30536:SF5">
    <property type="entry name" value="ALTRONATE DEHYDRATASE"/>
    <property type="match status" value="1"/>
</dbReference>
<proteinExistence type="predicted"/>
<dbReference type="GO" id="GO:0019698">
    <property type="term" value="P:D-galacturonate catabolic process"/>
    <property type="evidence" value="ECO:0007669"/>
    <property type="project" value="TreeGrafter"/>
</dbReference>
<evidence type="ECO:0000259" key="2">
    <source>
        <dbReference type="SMART" id="SM00858"/>
    </source>
</evidence>
<gene>
    <name evidence="3" type="ORF">JF259_06300</name>
</gene>